<reference evidence="2" key="1">
    <citation type="journal article" date="2014" name="Front. Microbiol.">
        <title>High frequency of phylogenetically diverse reductive dehalogenase-homologous genes in deep subseafloor sedimentary metagenomes.</title>
        <authorList>
            <person name="Kawai M."/>
            <person name="Futagami T."/>
            <person name="Toyoda A."/>
            <person name="Takaki Y."/>
            <person name="Nishi S."/>
            <person name="Hori S."/>
            <person name="Arai W."/>
            <person name="Tsubouchi T."/>
            <person name="Morono Y."/>
            <person name="Uchiyama I."/>
            <person name="Ito T."/>
            <person name="Fujiyama A."/>
            <person name="Inagaki F."/>
            <person name="Takami H."/>
        </authorList>
    </citation>
    <scope>NUCLEOTIDE SEQUENCE</scope>
    <source>
        <strain evidence="2">Expedition CK06-06</strain>
    </source>
</reference>
<feature type="compositionally biased region" description="Basic and acidic residues" evidence="1">
    <location>
        <begin position="45"/>
        <end position="74"/>
    </location>
</feature>
<dbReference type="EMBL" id="BARU01012295">
    <property type="protein sequence ID" value="GAH39424.1"/>
    <property type="molecule type" value="Genomic_DNA"/>
</dbReference>
<dbReference type="AlphaFoldDB" id="X1GCV2"/>
<evidence type="ECO:0000256" key="1">
    <source>
        <dbReference type="SAM" id="MobiDB-lite"/>
    </source>
</evidence>
<gene>
    <name evidence="2" type="ORF">S03H2_22732</name>
</gene>
<feature type="non-terminal residue" evidence="2">
    <location>
        <position position="1"/>
    </location>
</feature>
<protein>
    <submittedName>
        <fullName evidence="2">Uncharacterized protein</fullName>
    </submittedName>
</protein>
<feature type="region of interest" description="Disordered" evidence="1">
    <location>
        <begin position="38"/>
        <end position="74"/>
    </location>
</feature>
<organism evidence="2">
    <name type="scientific">marine sediment metagenome</name>
    <dbReference type="NCBI Taxonomy" id="412755"/>
    <lineage>
        <taxon>unclassified sequences</taxon>
        <taxon>metagenomes</taxon>
        <taxon>ecological metagenomes</taxon>
    </lineage>
</organism>
<evidence type="ECO:0000313" key="2">
    <source>
        <dbReference type="EMBL" id="GAH39424.1"/>
    </source>
</evidence>
<name>X1GCV2_9ZZZZ</name>
<proteinExistence type="predicted"/>
<sequence length="74" mass="8522">DYKEGQQLGLNVKLMDAGLENLCRTVVDSVEECIGFMPQHAGNTENRKPHQGKEREIEHEIKKVDRKTSRRNES</sequence>
<comment type="caution">
    <text evidence="2">The sequence shown here is derived from an EMBL/GenBank/DDBJ whole genome shotgun (WGS) entry which is preliminary data.</text>
</comment>
<accession>X1GCV2</accession>